<dbReference type="EMBL" id="JAACNO010002361">
    <property type="protein sequence ID" value="KAF4133545.1"/>
    <property type="molecule type" value="Genomic_DNA"/>
</dbReference>
<evidence type="ECO:0000313" key="3">
    <source>
        <dbReference type="Proteomes" id="UP000704712"/>
    </source>
</evidence>
<evidence type="ECO:0000313" key="2">
    <source>
        <dbReference type="EMBL" id="KAF4133545.1"/>
    </source>
</evidence>
<gene>
    <name evidence="2" type="ORF">GN958_ATG17259</name>
    <name evidence="1" type="ORF">GN958_ATG22000</name>
</gene>
<comment type="caution">
    <text evidence="2">The sequence shown here is derived from an EMBL/GenBank/DDBJ whole genome shotgun (WGS) entry which is preliminary data.</text>
</comment>
<proteinExistence type="predicted"/>
<dbReference type="Proteomes" id="UP000704712">
    <property type="component" value="Unassembled WGS sequence"/>
</dbReference>
<sequence length="63" mass="7224">MMVSVTNTATLISFIARKSQTIFCWQEWTTGSNLLVAWCEDRLELKYTNSEHISSETLKITPV</sequence>
<accession>A0A8S9TXN8</accession>
<reference evidence="2" key="1">
    <citation type="submission" date="2020-03" db="EMBL/GenBank/DDBJ databases">
        <title>Hybrid Assembly of Korean Phytophthora infestans isolates.</title>
        <authorList>
            <person name="Prokchorchik M."/>
            <person name="Lee Y."/>
            <person name="Seo J."/>
            <person name="Cho J.-H."/>
            <person name="Park Y.-E."/>
            <person name="Jang D.-C."/>
            <person name="Im J.-S."/>
            <person name="Choi J.-G."/>
            <person name="Park H.-J."/>
            <person name="Lee G.-B."/>
            <person name="Lee Y.-G."/>
            <person name="Hong S.-Y."/>
            <person name="Cho K."/>
            <person name="Sohn K.H."/>
        </authorList>
    </citation>
    <scope>NUCLEOTIDE SEQUENCE</scope>
    <source>
        <strain evidence="2">KR_2_A2</strain>
    </source>
</reference>
<dbReference type="AlphaFoldDB" id="A0A8S9TXN8"/>
<protein>
    <submittedName>
        <fullName evidence="2">Uncharacterized protein</fullName>
    </submittedName>
</protein>
<evidence type="ECO:0000313" key="1">
    <source>
        <dbReference type="EMBL" id="KAF4128801.1"/>
    </source>
</evidence>
<name>A0A8S9TXN8_PHYIN</name>
<dbReference type="EMBL" id="JAACNO010003059">
    <property type="protein sequence ID" value="KAF4128801.1"/>
    <property type="molecule type" value="Genomic_DNA"/>
</dbReference>
<organism evidence="2 3">
    <name type="scientific">Phytophthora infestans</name>
    <name type="common">Potato late blight agent</name>
    <name type="synonym">Botrytis infestans</name>
    <dbReference type="NCBI Taxonomy" id="4787"/>
    <lineage>
        <taxon>Eukaryota</taxon>
        <taxon>Sar</taxon>
        <taxon>Stramenopiles</taxon>
        <taxon>Oomycota</taxon>
        <taxon>Peronosporomycetes</taxon>
        <taxon>Peronosporales</taxon>
        <taxon>Peronosporaceae</taxon>
        <taxon>Phytophthora</taxon>
    </lineage>
</organism>